<dbReference type="SUPFAM" id="SSF51445">
    <property type="entry name" value="(Trans)glycosidases"/>
    <property type="match status" value="1"/>
</dbReference>
<sequence>MSKLCLYGHIKNDWKGYTMDLNKIKVYRGNPLMMGATVIGDTVNFAITARLGSKCELVLYEKGKNNEAARIPFENAQVIGNVFAMSIEGLDYKKYDYNFSIDGKIVTDAYAKALSGKEKWGIVPTDIRGSIVSSEFDWQNDAPLRRPYDETIIYRLHVRGFTKHVSSKAKHKGTYLGIVDKIPYLKELGITMIELMPAYEFNEMESHVATSMKGQFSIENPVLNYWGYTSGYAFAPKASYAYATKPGSEVEEFKYMVRELHRNGIEVSMEYFFPEGTNPTLILDALHYWVMEYHIDGIHANCEKAVMKMIQTDNLLSTTKIFTYNFATDTDFYANVENKNLANFNDDFMVSARKFIKGDEDMLNTISYKIKANPPAVAVVNYVANHNTFTLYDAVSYDKKYNQANGENNRDGAVYNYSWNCGAEGDTRKRKINELRKHQIKNALSLVLLSQGVPMIYAGDEMCNSQKGNNNPYCLDNEISWTNWNTTAMAKEILDFTKKLIQFRKQHKILHLSSEPRLMDYKSYGLPDMSYHGSKAWYADFSHFNRHFSVMYCGKYATIDGKEDEADLFIAYNMFWEMIKFGIPSARNKKQWKVVFATDSGFKEPSDGIERMLQVPPRSIVVLMAK</sequence>
<accession>A5Z379</accession>
<evidence type="ECO:0000313" key="3">
    <source>
        <dbReference type="EMBL" id="EDM52545.1"/>
    </source>
</evidence>
<dbReference type="HOGENOM" id="CLU_011725_2_1_9"/>
<dbReference type="AlphaFoldDB" id="A5Z379"/>
<reference evidence="3 4" key="1">
    <citation type="submission" date="2007-03" db="EMBL/GenBank/DDBJ databases">
        <authorList>
            <person name="Fulton L."/>
            <person name="Clifton S."/>
            <person name="Fulton B."/>
            <person name="Xu J."/>
            <person name="Minx P."/>
            <person name="Pepin K.H."/>
            <person name="Johnson M."/>
            <person name="Thiruvilangam P."/>
            <person name="Bhonagiri V."/>
            <person name="Nash W.E."/>
            <person name="Mardis E.R."/>
            <person name="Wilson R.K."/>
        </authorList>
    </citation>
    <scope>NUCLEOTIDE SEQUENCE [LARGE SCALE GENOMIC DNA]</scope>
    <source>
        <strain evidence="3 4">ATCC 27560</strain>
    </source>
</reference>
<dbReference type="InterPro" id="IPR017853">
    <property type="entry name" value="GH"/>
</dbReference>
<dbReference type="InterPro" id="IPR013783">
    <property type="entry name" value="Ig-like_fold"/>
</dbReference>
<dbReference type="EMBL" id="AAVL02000021">
    <property type="protein sequence ID" value="EDM52545.1"/>
    <property type="molecule type" value="Genomic_DNA"/>
</dbReference>
<protein>
    <submittedName>
        <fullName evidence="3">Putative glycogen debranching enzyme GlgX</fullName>
    </submittedName>
</protein>
<gene>
    <name evidence="3" type="ORF">EUBVEN_00125</name>
</gene>
<dbReference type="eggNOG" id="COG1523">
    <property type="taxonomic scope" value="Bacteria"/>
</dbReference>
<dbReference type="InterPro" id="IPR014756">
    <property type="entry name" value="Ig_E-set"/>
</dbReference>
<dbReference type="InterPro" id="IPR013780">
    <property type="entry name" value="Glyco_hydro_b"/>
</dbReference>
<dbReference type="SMART" id="SM00642">
    <property type="entry name" value="Aamy"/>
    <property type="match status" value="1"/>
</dbReference>
<dbReference type="Gene3D" id="2.60.40.1180">
    <property type="entry name" value="Golgi alpha-mannosidase II"/>
    <property type="match status" value="1"/>
</dbReference>
<dbReference type="CDD" id="cd11234">
    <property type="entry name" value="E_set_GDE_N"/>
    <property type="match status" value="1"/>
</dbReference>
<dbReference type="SUPFAM" id="SSF81296">
    <property type="entry name" value="E set domains"/>
    <property type="match status" value="1"/>
</dbReference>
<dbReference type="InterPro" id="IPR006047">
    <property type="entry name" value="GH13_cat_dom"/>
</dbReference>
<dbReference type="STRING" id="411463.EUBVEN_00125"/>
<dbReference type="OrthoDB" id="9761875at2"/>
<dbReference type="Gene3D" id="3.20.20.80">
    <property type="entry name" value="Glycosidases"/>
    <property type="match status" value="2"/>
</dbReference>
<comment type="caution">
    <text evidence="3">The sequence shown here is derived from an EMBL/GenBank/DDBJ whole genome shotgun (WGS) entry which is preliminary data.</text>
</comment>
<dbReference type="PANTHER" id="PTHR43002">
    <property type="entry name" value="GLYCOGEN DEBRANCHING ENZYME"/>
    <property type="match status" value="1"/>
</dbReference>
<evidence type="ECO:0000259" key="2">
    <source>
        <dbReference type="SMART" id="SM00642"/>
    </source>
</evidence>
<reference evidence="3 4" key="2">
    <citation type="submission" date="2007-04" db="EMBL/GenBank/DDBJ databases">
        <title>Draft genome sequence of Eubacterium ventriosum (ATCC 27560).</title>
        <authorList>
            <person name="Sudarsanam P."/>
            <person name="Ley R."/>
            <person name="Guruge J."/>
            <person name="Turnbaugh P.J."/>
            <person name="Mahowald M."/>
            <person name="Liep D."/>
            <person name="Gordon J."/>
        </authorList>
    </citation>
    <scope>NUCLEOTIDE SEQUENCE [LARGE SCALE GENOMIC DNA]</scope>
    <source>
        <strain evidence="3 4">ATCC 27560</strain>
    </source>
</reference>
<dbReference type="Proteomes" id="UP000006000">
    <property type="component" value="Unassembled WGS sequence"/>
</dbReference>
<dbReference type="SUPFAM" id="SSF51011">
    <property type="entry name" value="Glycosyl hydrolase domain"/>
    <property type="match status" value="1"/>
</dbReference>
<comment type="similarity">
    <text evidence="1">Belongs to the glycosyl hydrolase 13 family.</text>
</comment>
<dbReference type="CAZy" id="CBM48">
    <property type="family name" value="Carbohydrate-Binding Module Family 48"/>
</dbReference>
<dbReference type="Gene3D" id="2.60.40.10">
    <property type="entry name" value="Immunoglobulins"/>
    <property type="match status" value="1"/>
</dbReference>
<name>A5Z379_9FIRM</name>
<proteinExistence type="inferred from homology"/>
<organism evidence="3 4">
    <name type="scientific">Eubacterium ventriosum ATCC 27560</name>
    <dbReference type="NCBI Taxonomy" id="411463"/>
    <lineage>
        <taxon>Bacteria</taxon>
        <taxon>Bacillati</taxon>
        <taxon>Bacillota</taxon>
        <taxon>Clostridia</taxon>
        <taxon>Eubacteriales</taxon>
        <taxon>Eubacteriaceae</taxon>
        <taxon>Eubacterium</taxon>
    </lineage>
</organism>
<dbReference type="RefSeq" id="WP_005361677.1">
    <property type="nucleotide sequence ID" value="NZ_DS264278.1"/>
</dbReference>
<evidence type="ECO:0000313" key="4">
    <source>
        <dbReference type="Proteomes" id="UP000006000"/>
    </source>
</evidence>
<dbReference type="GO" id="GO:0005975">
    <property type="term" value="P:carbohydrate metabolic process"/>
    <property type="evidence" value="ECO:0007669"/>
    <property type="project" value="InterPro"/>
</dbReference>
<evidence type="ECO:0000256" key="1">
    <source>
        <dbReference type="ARBA" id="ARBA00008061"/>
    </source>
</evidence>
<feature type="domain" description="Glycosyl hydrolase family 13 catalytic" evidence="2">
    <location>
        <begin position="155"/>
        <end position="504"/>
    </location>
</feature>
<dbReference type="CAZy" id="GH13">
    <property type="family name" value="Glycoside Hydrolase Family 13"/>
</dbReference>